<sequence>MTHHLKNAFKDWTDILHFLYGFVASALILTYPLLSLLLMAAFILFQVMEEEHPIESYCDLMEFGTGFIFALPIALNGLF</sequence>
<evidence type="ECO:0000256" key="1">
    <source>
        <dbReference type="SAM" id="Phobius"/>
    </source>
</evidence>
<accession>A0A6M3J9Q9</accession>
<dbReference type="EMBL" id="MT141557">
    <property type="protein sequence ID" value="QJA66566.1"/>
    <property type="molecule type" value="Genomic_DNA"/>
</dbReference>
<evidence type="ECO:0000313" key="3">
    <source>
        <dbReference type="EMBL" id="QJA81887.1"/>
    </source>
</evidence>
<feature type="transmembrane region" description="Helical" evidence="1">
    <location>
        <begin position="20"/>
        <end position="45"/>
    </location>
</feature>
<reference evidence="2" key="1">
    <citation type="submission" date="2020-03" db="EMBL/GenBank/DDBJ databases">
        <title>The deep terrestrial virosphere.</title>
        <authorList>
            <person name="Holmfeldt K."/>
            <person name="Nilsson E."/>
            <person name="Simone D."/>
            <person name="Lopez-Fernandez M."/>
            <person name="Wu X."/>
            <person name="de Brujin I."/>
            <person name="Lundin D."/>
            <person name="Andersson A."/>
            <person name="Bertilsson S."/>
            <person name="Dopson M."/>
        </authorList>
    </citation>
    <scope>NUCLEOTIDE SEQUENCE</scope>
    <source>
        <strain evidence="3">MM415A00476</strain>
        <strain evidence="2">MM415B00342</strain>
    </source>
</reference>
<proteinExistence type="predicted"/>
<name>A0A6M3J9Q9_9ZZZZ</name>
<keyword evidence="1" id="KW-1133">Transmembrane helix</keyword>
<dbReference type="AlphaFoldDB" id="A0A6M3J9Q9"/>
<dbReference type="EMBL" id="MT142473">
    <property type="protein sequence ID" value="QJA81887.1"/>
    <property type="molecule type" value="Genomic_DNA"/>
</dbReference>
<organism evidence="2">
    <name type="scientific">viral metagenome</name>
    <dbReference type="NCBI Taxonomy" id="1070528"/>
    <lineage>
        <taxon>unclassified sequences</taxon>
        <taxon>metagenomes</taxon>
        <taxon>organismal metagenomes</taxon>
    </lineage>
</organism>
<keyword evidence="1" id="KW-0472">Membrane</keyword>
<gene>
    <name evidence="3" type="ORF">MM415A00476_0019</name>
    <name evidence="2" type="ORF">MM415B00342_0028</name>
</gene>
<evidence type="ECO:0000313" key="2">
    <source>
        <dbReference type="EMBL" id="QJA66566.1"/>
    </source>
</evidence>
<keyword evidence="1" id="KW-0812">Transmembrane</keyword>
<protein>
    <submittedName>
        <fullName evidence="2">Uncharacterized protein</fullName>
    </submittedName>
</protein>